<dbReference type="InterPro" id="IPR051604">
    <property type="entry name" value="Ergot_Alk_Oxidoreductase"/>
</dbReference>
<protein>
    <submittedName>
        <fullName evidence="2">SDR family oxidoreductase</fullName>
    </submittedName>
</protein>
<organism evidence="2 3">
    <name type="scientific">Comamonas antarctica</name>
    <dbReference type="NCBI Taxonomy" id="2743470"/>
    <lineage>
        <taxon>Bacteria</taxon>
        <taxon>Pseudomonadati</taxon>
        <taxon>Pseudomonadota</taxon>
        <taxon>Betaproteobacteria</taxon>
        <taxon>Burkholderiales</taxon>
        <taxon>Comamonadaceae</taxon>
        <taxon>Comamonas</taxon>
    </lineage>
</organism>
<evidence type="ECO:0000259" key="1">
    <source>
        <dbReference type="Pfam" id="PF05368"/>
    </source>
</evidence>
<gene>
    <name evidence="2" type="ORF">HUK68_20625</name>
</gene>
<proteinExistence type="predicted"/>
<dbReference type="InterPro" id="IPR008030">
    <property type="entry name" value="NmrA-like"/>
</dbReference>
<dbReference type="Gene3D" id="3.90.25.10">
    <property type="entry name" value="UDP-galactose 4-epimerase, domain 1"/>
    <property type="match status" value="1"/>
</dbReference>
<name>A0A6N1XBZ5_9BURK</name>
<dbReference type="InterPro" id="IPR036291">
    <property type="entry name" value="NAD(P)-bd_dom_sf"/>
</dbReference>
<dbReference type="PANTHER" id="PTHR43162:SF1">
    <property type="entry name" value="PRESTALK A DIFFERENTIATION PROTEIN A"/>
    <property type="match status" value="1"/>
</dbReference>
<geneLocation type="plasmid" evidence="2 3">
    <name>unnamed1</name>
</geneLocation>
<accession>A0A6N1XBZ5</accession>
<dbReference type="AlphaFoldDB" id="A0A6N1XBZ5"/>
<dbReference type="RefSeq" id="WP_175506125.1">
    <property type="nucleotide sequence ID" value="NZ_CP054841.1"/>
</dbReference>
<dbReference type="Proteomes" id="UP000509579">
    <property type="component" value="Plasmid unnamed1"/>
</dbReference>
<dbReference type="Pfam" id="PF05368">
    <property type="entry name" value="NmrA"/>
    <property type="match status" value="1"/>
</dbReference>
<sequence>MPTSKPAVLVTAATGRIGGSVVRSLAEDDSISLVAGVRSAAKAQALADQGIRSVLLDFDKPQTLGPALAGIDRVFLATGYSVDMLRQSKEFLDAAKKAGVRHVAHLGACGPDDTSVAHWAWHQLVERYIEWSGFSFTHLRPEAFMQNLLHYDGTQATHRGVVRQFIGDARISWVDGDDVALVASRALLQPQLHAGQTYRLGYDAKSYAEVAAIMTAVLGQPFRYEAQPPEVFLEEMRAAGAEMAYMACVYDSFKRTASGAIPGVDQTFDNFAAITGRQPVKWEEFVRKHRTALAY</sequence>
<dbReference type="EMBL" id="CP054841">
    <property type="protein sequence ID" value="QKV55336.1"/>
    <property type="molecule type" value="Genomic_DNA"/>
</dbReference>
<keyword evidence="3" id="KW-1185">Reference proteome</keyword>
<evidence type="ECO:0000313" key="2">
    <source>
        <dbReference type="EMBL" id="QKV55336.1"/>
    </source>
</evidence>
<feature type="domain" description="NmrA-like" evidence="1">
    <location>
        <begin position="6"/>
        <end position="285"/>
    </location>
</feature>
<dbReference type="SUPFAM" id="SSF51735">
    <property type="entry name" value="NAD(P)-binding Rossmann-fold domains"/>
    <property type="match status" value="1"/>
</dbReference>
<dbReference type="Gene3D" id="3.40.50.720">
    <property type="entry name" value="NAD(P)-binding Rossmann-like Domain"/>
    <property type="match status" value="1"/>
</dbReference>
<dbReference type="PANTHER" id="PTHR43162">
    <property type="match status" value="1"/>
</dbReference>
<dbReference type="CDD" id="cd05269">
    <property type="entry name" value="TMR_SDR_a"/>
    <property type="match status" value="1"/>
</dbReference>
<evidence type="ECO:0000313" key="3">
    <source>
        <dbReference type="Proteomes" id="UP000509579"/>
    </source>
</evidence>
<reference evidence="2 3" key="1">
    <citation type="submission" date="2020-06" db="EMBL/GenBank/DDBJ databases">
        <title>Acidovorax antarctica sp. nov., isolated from Corinth ice sheet soil, Antarctic Fields Peninsula.</title>
        <authorList>
            <person name="Xu Q."/>
            <person name="Peng F."/>
        </authorList>
    </citation>
    <scope>NUCLEOTIDE SEQUENCE [LARGE SCALE GENOMIC DNA]</scope>
    <source>
        <strain evidence="2 3">16-35-5</strain>
        <plasmid evidence="2 3">unnamed1</plasmid>
    </source>
</reference>
<dbReference type="KEGG" id="aant:HUK68_20625"/>
<keyword evidence="2" id="KW-0614">Plasmid</keyword>